<evidence type="ECO:0000313" key="2">
    <source>
        <dbReference type="Proteomes" id="UP000193560"/>
    </source>
</evidence>
<keyword evidence="2" id="KW-1185">Reference proteome</keyword>
<sequence length="88" mass="10474">MKASLWSAAQYIMGMEVKQQCGVWASLTYRRPTAQTILEAYGKILLIVWRMHWQCIYKNYPWHNNHALAILYKILWQAGMLEQQSDRE</sequence>
<reference evidence="1 2" key="1">
    <citation type="submission" date="2016-07" db="EMBL/GenBank/DDBJ databases">
        <title>Pervasive Adenine N6-methylation of Active Genes in Fungi.</title>
        <authorList>
            <consortium name="DOE Joint Genome Institute"/>
            <person name="Mondo S.J."/>
            <person name="Dannebaum R.O."/>
            <person name="Kuo R.C."/>
            <person name="Labutti K."/>
            <person name="Haridas S."/>
            <person name="Kuo A."/>
            <person name="Salamov A."/>
            <person name="Ahrendt S.R."/>
            <person name="Lipzen A."/>
            <person name="Sullivan W."/>
            <person name="Andreopoulos W.B."/>
            <person name="Clum A."/>
            <person name="Lindquist E."/>
            <person name="Daum C."/>
            <person name="Ramamoorthy G.K."/>
            <person name="Gryganskyi A."/>
            <person name="Culley D."/>
            <person name="Magnuson J.K."/>
            <person name="James T.Y."/>
            <person name="O'Malley M.A."/>
            <person name="Stajich J.E."/>
            <person name="Spatafora J.W."/>
            <person name="Visel A."/>
            <person name="Grigoriev I.V."/>
        </authorList>
    </citation>
    <scope>NUCLEOTIDE SEQUENCE [LARGE SCALE GENOMIC DNA]</scope>
    <source>
        <strain evidence="1 2">NRRL 1336</strain>
    </source>
</reference>
<proteinExistence type="predicted"/>
<dbReference type="Proteomes" id="UP000193560">
    <property type="component" value="Unassembled WGS sequence"/>
</dbReference>
<dbReference type="AlphaFoldDB" id="A0A1X2HXY6"/>
<comment type="caution">
    <text evidence="1">The sequence shown here is derived from an EMBL/GenBank/DDBJ whole genome shotgun (WGS) entry which is preliminary data.</text>
</comment>
<gene>
    <name evidence="1" type="ORF">BCR42DRAFT_428984</name>
</gene>
<accession>A0A1X2HXY6</accession>
<protein>
    <submittedName>
        <fullName evidence="1">Uncharacterized protein</fullName>
    </submittedName>
</protein>
<name>A0A1X2HXY6_9FUNG</name>
<evidence type="ECO:0000313" key="1">
    <source>
        <dbReference type="EMBL" id="ORZ04772.1"/>
    </source>
</evidence>
<organism evidence="1 2">
    <name type="scientific">Absidia repens</name>
    <dbReference type="NCBI Taxonomy" id="90262"/>
    <lineage>
        <taxon>Eukaryota</taxon>
        <taxon>Fungi</taxon>
        <taxon>Fungi incertae sedis</taxon>
        <taxon>Mucoromycota</taxon>
        <taxon>Mucoromycotina</taxon>
        <taxon>Mucoromycetes</taxon>
        <taxon>Mucorales</taxon>
        <taxon>Cunninghamellaceae</taxon>
        <taxon>Absidia</taxon>
    </lineage>
</organism>
<dbReference type="EMBL" id="MCGE01000048">
    <property type="protein sequence ID" value="ORZ04772.1"/>
    <property type="molecule type" value="Genomic_DNA"/>
</dbReference>